<evidence type="ECO:0000313" key="4">
    <source>
        <dbReference type="Proteomes" id="UP000317429"/>
    </source>
</evidence>
<evidence type="ECO:0000313" key="3">
    <source>
        <dbReference type="EMBL" id="QDU91405.1"/>
    </source>
</evidence>
<gene>
    <name evidence="3" type="ORF">Pla175_48280</name>
</gene>
<feature type="signal peptide" evidence="2">
    <location>
        <begin position="1"/>
        <end position="20"/>
    </location>
</feature>
<keyword evidence="4" id="KW-1185">Reference proteome</keyword>
<proteinExistence type="predicted"/>
<feature type="region of interest" description="Disordered" evidence="1">
    <location>
        <begin position="185"/>
        <end position="212"/>
    </location>
</feature>
<evidence type="ECO:0000256" key="1">
    <source>
        <dbReference type="SAM" id="MobiDB-lite"/>
    </source>
</evidence>
<reference evidence="3 4" key="1">
    <citation type="submission" date="2019-02" db="EMBL/GenBank/DDBJ databases">
        <title>Deep-cultivation of Planctomycetes and their phenomic and genomic characterization uncovers novel biology.</title>
        <authorList>
            <person name="Wiegand S."/>
            <person name="Jogler M."/>
            <person name="Boedeker C."/>
            <person name="Pinto D."/>
            <person name="Vollmers J."/>
            <person name="Rivas-Marin E."/>
            <person name="Kohn T."/>
            <person name="Peeters S.H."/>
            <person name="Heuer A."/>
            <person name="Rast P."/>
            <person name="Oberbeckmann S."/>
            <person name="Bunk B."/>
            <person name="Jeske O."/>
            <person name="Meyerdierks A."/>
            <person name="Storesund J.E."/>
            <person name="Kallscheuer N."/>
            <person name="Luecker S."/>
            <person name="Lage O.M."/>
            <person name="Pohl T."/>
            <person name="Merkel B.J."/>
            <person name="Hornburger P."/>
            <person name="Mueller R.-W."/>
            <person name="Bruemmer F."/>
            <person name="Labrenz M."/>
            <person name="Spormann A.M."/>
            <person name="Op den Camp H."/>
            <person name="Overmann J."/>
            <person name="Amann R."/>
            <person name="Jetten M.S.M."/>
            <person name="Mascher T."/>
            <person name="Medema M.H."/>
            <person name="Devos D.P."/>
            <person name="Kaster A.-K."/>
            <person name="Ovreas L."/>
            <person name="Rohde M."/>
            <person name="Galperin M.Y."/>
            <person name="Jogler C."/>
        </authorList>
    </citation>
    <scope>NUCLEOTIDE SEQUENCE [LARGE SCALE GENOMIC DNA]</scope>
    <source>
        <strain evidence="3 4">Pla175</strain>
    </source>
</reference>
<protein>
    <submittedName>
        <fullName evidence="3">Uncharacterized protein</fullName>
    </submittedName>
</protein>
<dbReference type="AlphaFoldDB" id="A0A518DIU8"/>
<dbReference type="Proteomes" id="UP000317429">
    <property type="component" value="Chromosome"/>
</dbReference>
<sequence length="212" mass="22550" precursor="true">MQARTALSLFFALCAAGAAAQGPRGEYTNRLIWGNEVADWRNFVDTTAQPRPGLSVRAATPMPVGAAALPAGPAPLTRQTENALNYFGSARARATLAQIPQPPTTATMQAAPPQRRGGSKPFAGAPGASSSPVISPYLNLDRSEDASQLPNYYTFVRPQLDQESINQKQQYQLGRLQQQVKQASYVSPGGGAGAPGTGHTTRFGNTGRYYQK</sequence>
<dbReference type="RefSeq" id="WP_145291480.1">
    <property type="nucleotide sequence ID" value="NZ_CP036291.1"/>
</dbReference>
<accession>A0A518DIU8</accession>
<feature type="compositionally biased region" description="Low complexity" evidence="1">
    <location>
        <begin position="102"/>
        <end position="114"/>
    </location>
</feature>
<name>A0A518DIU8_9BACT</name>
<organism evidence="3 4">
    <name type="scientific">Pirellulimonas nuda</name>
    <dbReference type="NCBI Taxonomy" id="2528009"/>
    <lineage>
        <taxon>Bacteria</taxon>
        <taxon>Pseudomonadati</taxon>
        <taxon>Planctomycetota</taxon>
        <taxon>Planctomycetia</taxon>
        <taxon>Pirellulales</taxon>
        <taxon>Lacipirellulaceae</taxon>
        <taxon>Pirellulimonas</taxon>
    </lineage>
</organism>
<dbReference type="EMBL" id="CP036291">
    <property type="protein sequence ID" value="QDU91405.1"/>
    <property type="molecule type" value="Genomic_DNA"/>
</dbReference>
<evidence type="ECO:0000256" key="2">
    <source>
        <dbReference type="SAM" id="SignalP"/>
    </source>
</evidence>
<feature type="region of interest" description="Disordered" evidence="1">
    <location>
        <begin position="102"/>
        <end position="135"/>
    </location>
</feature>
<feature type="chain" id="PRO_5021809598" evidence="2">
    <location>
        <begin position="21"/>
        <end position="212"/>
    </location>
</feature>
<keyword evidence="2" id="KW-0732">Signal</keyword>
<dbReference type="KEGG" id="pnd:Pla175_48280"/>
<dbReference type="OrthoDB" id="290005at2"/>